<proteinExistence type="predicted"/>
<dbReference type="GeneID" id="25369751"/>
<keyword evidence="8" id="KW-1185">Reference proteome</keyword>
<evidence type="ECO:0000313" key="7">
    <source>
        <dbReference type="EMBL" id="KEQ96326.1"/>
    </source>
</evidence>
<sequence length="547" mass="60274">MIVELIRDSMIGQLLRLTFSPRCLRYPDERRFQAITSDCQRTSHASTDSSGTDDTLASKSESKVKIITVIPLEPYPVTDVSAPALRGLRHIDAVDPKEWPTVIKWIVAAQICLYTFVVYLGSSIVLASLPFIQLRYEVTVTLSSLTIATYVFGYGFGALLFSPLSEIEFVGRNGPYLVSFACFVAISAATAACDNFPGLVILRFAQGIFGSPALATGAASMQDMLSVQYLPLAFLGWMGAATLGPALGPIVSIFSVLGDGWRLPLWEICYVSAFVFVIMSVILPETYHTKRLFDQRRRLAVLTQNSDREPQHSVQLSHIFEKHLSRPVKIMLTRPAVAFANIYTCLIYGLYYTFFECIPRVYLHIYHFTYTEVGLSFLSIAIGALLGGLAIFMWFMSSTRSTSHRGPHAKPERNLMPALYASVTMPVGLLLFAWTSRPNIHWAISLIGMTTYTASMFVVLQCLANYLILVHPEDAASLFAGNDFMRATTAAAAIVASHPMYDGLGVAWGVSLLAGLTCICSLGLFWLYRASPRLYDTGQGLGATEET</sequence>
<dbReference type="GO" id="GO:0005886">
    <property type="term" value="C:plasma membrane"/>
    <property type="evidence" value="ECO:0007669"/>
    <property type="project" value="TreeGrafter"/>
</dbReference>
<gene>
    <name evidence="7" type="ORF">AUEXF2481DRAFT_633276</name>
</gene>
<feature type="transmembrane region" description="Helical" evidence="5">
    <location>
        <begin position="232"/>
        <end position="257"/>
    </location>
</feature>
<dbReference type="Proteomes" id="UP000030641">
    <property type="component" value="Unassembled WGS sequence"/>
</dbReference>
<feature type="transmembrane region" description="Helical" evidence="5">
    <location>
        <begin position="138"/>
        <end position="161"/>
    </location>
</feature>
<evidence type="ECO:0000256" key="2">
    <source>
        <dbReference type="ARBA" id="ARBA00022692"/>
    </source>
</evidence>
<evidence type="ECO:0000313" key="8">
    <source>
        <dbReference type="Proteomes" id="UP000030641"/>
    </source>
</evidence>
<evidence type="ECO:0000259" key="6">
    <source>
        <dbReference type="PROSITE" id="PS50850"/>
    </source>
</evidence>
<accession>A0A074ZC75</accession>
<comment type="subcellular location">
    <subcellularLocation>
        <location evidence="1">Membrane</location>
        <topology evidence="1">Multi-pass membrane protein</topology>
    </subcellularLocation>
</comment>
<feature type="transmembrane region" description="Helical" evidence="5">
    <location>
        <begin position="263"/>
        <end position="283"/>
    </location>
</feature>
<dbReference type="Gene3D" id="1.20.1250.20">
    <property type="entry name" value="MFS general substrate transporter like domains"/>
    <property type="match status" value="1"/>
</dbReference>
<dbReference type="OrthoDB" id="3357846at2759"/>
<protein>
    <recommendedName>
        <fullName evidence="6">Major facilitator superfamily (MFS) profile domain-containing protein</fullName>
    </recommendedName>
</protein>
<feature type="transmembrane region" description="Helical" evidence="5">
    <location>
        <begin position="440"/>
        <end position="463"/>
    </location>
</feature>
<dbReference type="AlphaFoldDB" id="A0A074ZC75"/>
<feature type="transmembrane region" description="Helical" evidence="5">
    <location>
        <begin position="173"/>
        <end position="192"/>
    </location>
</feature>
<dbReference type="PROSITE" id="PS50850">
    <property type="entry name" value="MFS"/>
    <property type="match status" value="1"/>
</dbReference>
<evidence type="ECO:0000256" key="1">
    <source>
        <dbReference type="ARBA" id="ARBA00004141"/>
    </source>
</evidence>
<dbReference type="InParanoid" id="A0A074ZC75"/>
<feature type="transmembrane region" description="Helical" evidence="5">
    <location>
        <begin position="336"/>
        <end position="355"/>
    </location>
</feature>
<dbReference type="STRING" id="1043005.A0A074ZC75"/>
<dbReference type="InterPro" id="IPR011701">
    <property type="entry name" value="MFS"/>
</dbReference>
<evidence type="ECO:0000256" key="4">
    <source>
        <dbReference type="ARBA" id="ARBA00023136"/>
    </source>
</evidence>
<dbReference type="GO" id="GO:1990961">
    <property type="term" value="P:xenobiotic detoxification by transmembrane export across the plasma membrane"/>
    <property type="evidence" value="ECO:0007669"/>
    <property type="project" value="TreeGrafter"/>
</dbReference>
<feature type="transmembrane region" description="Helical" evidence="5">
    <location>
        <begin position="507"/>
        <end position="528"/>
    </location>
</feature>
<dbReference type="InterPro" id="IPR020846">
    <property type="entry name" value="MFS_dom"/>
</dbReference>
<dbReference type="InterPro" id="IPR036259">
    <property type="entry name" value="MFS_trans_sf"/>
</dbReference>
<reference evidence="7 8" key="1">
    <citation type="journal article" date="2014" name="BMC Genomics">
        <title>Genome sequencing of four Aureobasidium pullulans varieties: biotechnological potential, stress tolerance, and description of new species.</title>
        <authorList>
            <person name="Gostin Ar C."/>
            <person name="Ohm R.A."/>
            <person name="Kogej T."/>
            <person name="Sonjak S."/>
            <person name="Turk M."/>
            <person name="Zajc J."/>
            <person name="Zalar P."/>
            <person name="Grube M."/>
            <person name="Sun H."/>
            <person name="Han J."/>
            <person name="Sharma A."/>
            <person name="Chiniquy J."/>
            <person name="Ngan C.Y."/>
            <person name="Lipzen A."/>
            <person name="Barry K."/>
            <person name="Grigoriev I.V."/>
            <person name="Gunde-Cimerman N."/>
        </authorList>
    </citation>
    <scope>NUCLEOTIDE SEQUENCE [LARGE SCALE GENOMIC DNA]</scope>
    <source>
        <strain evidence="7 8">EXF-2481</strain>
    </source>
</reference>
<dbReference type="RefSeq" id="XP_013345094.1">
    <property type="nucleotide sequence ID" value="XM_013489640.1"/>
</dbReference>
<feature type="transmembrane region" description="Helical" evidence="5">
    <location>
        <begin position="415"/>
        <end position="434"/>
    </location>
</feature>
<dbReference type="HOGENOM" id="CLU_008455_11_1_1"/>
<feature type="transmembrane region" description="Helical" evidence="5">
    <location>
        <begin position="375"/>
        <end position="395"/>
    </location>
</feature>
<feature type="domain" description="Major facilitator superfamily (MFS) profile" evidence="6">
    <location>
        <begin position="107"/>
        <end position="547"/>
    </location>
</feature>
<organism evidence="7 8">
    <name type="scientific">Aureobasidium subglaciale (strain EXF-2481)</name>
    <name type="common">Aureobasidium pullulans var. subglaciale</name>
    <dbReference type="NCBI Taxonomy" id="1043005"/>
    <lineage>
        <taxon>Eukaryota</taxon>
        <taxon>Fungi</taxon>
        <taxon>Dikarya</taxon>
        <taxon>Ascomycota</taxon>
        <taxon>Pezizomycotina</taxon>
        <taxon>Dothideomycetes</taxon>
        <taxon>Dothideomycetidae</taxon>
        <taxon>Dothideales</taxon>
        <taxon>Saccotheciaceae</taxon>
        <taxon>Aureobasidium</taxon>
    </lineage>
</organism>
<dbReference type="GO" id="GO:0015244">
    <property type="term" value="F:fluconazole transmembrane transporter activity"/>
    <property type="evidence" value="ECO:0007669"/>
    <property type="project" value="TreeGrafter"/>
</dbReference>
<feature type="transmembrane region" description="Helical" evidence="5">
    <location>
        <begin position="198"/>
        <end position="220"/>
    </location>
</feature>
<keyword evidence="3 5" id="KW-1133">Transmembrane helix</keyword>
<evidence type="ECO:0000256" key="5">
    <source>
        <dbReference type="SAM" id="Phobius"/>
    </source>
</evidence>
<name>A0A074ZC75_AURSE</name>
<feature type="transmembrane region" description="Helical" evidence="5">
    <location>
        <begin position="111"/>
        <end position="132"/>
    </location>
</feature>
<dbReference type="OMA" id="ELIWIAG"/>
<keyword evidence="4 5" id="KW-0472">Membrane</keyword>
<dbReference type="Pfam" id="PF07690">
    <property type="entry name" value="MFS_1"/>
    <property type="match status" value="1"/>
</dbReference>
<keyword evidence="2 5" id="KW-0812">Transmembrane</keyword>
<evidence type="ECO:0000256" key="3">
    <source>
        <dbReference type="ARBA" id="ARBA00022989"/>
    </source>
</evidence>
<dbReference type="PANTHER" id="PTHR23502:SF23">
    <property type="entry name" value="FLUCONAZOLE RESISTANCE PROTEIN 1"/>
    <property type="match status" value="1"/>
</dbReference>
<dbReference type="EMBL" id="KL584756">
    <property type="protein sequence ID" value="KEQ96326.1"/>
    <property type="molecule type" value="Genomic_DNA"/>
</dbReference>
<dbReference type="PANTHER" id="PTHR23502">
    <property type="entry name" value="MAJOR FACILITATOR SUPERFAMILY"/>
    <property type="match status" value="1"/>
</dbReference>
<dbReference type="SUPFAM" id="SSF103473">
    <property type="entry name" value="MFS general substrate transporter"/>
    <property type="match status" value="1"/>
</dbReference>